<keyword evidence="4 9" id="KW-0732">Signal</keyword>
<comment type="caution">
    <text evidence="8">Lacks conserved residue(s) required for the propagation of feature annotation.</text>
</comment>
<dbReference type="KEGG" id="acs:100556607"/>
<dbReference type="SMART" id="SM00159">
    <property type="entry name" value="PTX"/>
    <property type="match status" value="1"/>
</dbReference>
<protein>
    <recommendedName>
        <fullName evidence="9">Pentraxin family member</fullName>
    </recommendedName>
</protein>
<dbReference type="PANTHER" id="PTHR45869">
    <property type="entry name" value="C-REACTIVE PROTEIN-RELATED"/>
    <property type="match status" value="1"/>
</dbReference>
<gene>
    <name evidence="11" type="primary">LOC100556607</name>
</gene>
<reference evidence="11" key="1">
    <citation type="submission" date="2009-12" db="EMBL/GenBank/DDBJ databases">
        <title>The Genome Sequence of Anolis carolinensis (Green Anole Lizard).</title>
        <authorList>
            <consortium name="The Genome Sequencing Platform"/>
            <person name="Di Palma F."/>
            <person name="Alfoldi J."/>
            <person name="Heiman D."/>
            <person name="Young S."/>
            <person name="Grabherr M."/>
            <person name="Johnson J."/>
            <person name="Lander E.S."/>
            <person name="Lindblad-Toh K."/>
        </authorList>
    </citation>
    <scope>NUCLEOTIDE SEQUENCE [LARGE SCALE GENOMIC DNA]</scope>
    <source>
        <strain evidence="11">JBL SC #1</strain>
    </source>
</reference>
<comment type="subunit">
    <text evidence="9">Homopentamer. Pentaxin (or pentraxin) have a discoid arrangement of 5 non-covalently bound subunits.</text>
</comment>
<evidence type="ECO:0000256" key="6">
    <source>
        <dbReference type="ARBA" id="ARBA00023157"/>
    </source>
</evidence>
<dbReference type="PANTHER" id="PTHR45869:SF7">
    <property type="entry name" value="C-REACTIVE PROTEIN"/>
    <property type="match status" value="1"/>
</dbReference>
<evidence type="ECO:0000313" key="11">
    <source>
        <dbReference type="Ensembl" id="ENSACAP00000037539.1"/>
    </source>
</evidence>
<dbReference type="GO" id="GO:0045087">
    <property type="term" value="P:innate immune response"/>
    <property type="evidence" value="ECO:0000318"/>
    <property type="project" value="GO_Central"/>
</dbReference>
<dbReference type="GO" id="GO:0046872">
    <property type="term" value="F:metal ion binding"/>
    <property type="evidence" value="ECO:0007669"/>
    <property type="project" value="UniProtKB-KW"/>
</dbReference>
<keyword evidence="5 9" id="KW-0106">Calcium</keyword>
<sequence>MKNSTPVSLLLVLISFSGVLSETSLDGKVFVFPSSSDNSYVLLKPALKQPLQRFTICLNFFTDLSRSFSLISVASREQDNKILFMKHPNEYEICLRGQCIRFHVPGNMDRTASHWENACITWDAVTGIVQLWIDGQPLPRKGIARGLRVPTDVVMMLGQEQDTYGGSLDASQSFIGEIAKVYMWDTALPPDQLRRIRKDTEPPLLVDWTALDFEIKGYVVIEPAL</sequence>
<dbReference type="Ensembl" id="ENSACAT00000044131.1">
    <property type="protein sequence ID" value="ENSACAP00000037539.1"/>
    <property type="gene ID" value="ENSACAG00000035526.1"/>
</dbReference>
<evidence type="ECO:0000256" key="2">
    <source>
        <dbReference type="ARBA" id="ARBA00022525"/>
    </source>
</evidence>
<dbReference type="OrthoDB" id="547680at2759"/>
<feature type="chain" id="PRO_5033097766" description="Pentraxin family member" evidence="9">
    <location>
        <begin position="22"/>
        <end position="225"/>
    </location>
</feature>
<dbReference type="GO" id="GO:0006953">
    <property type="term" value="P:acute-phase response"/>
    <property type="evidence" value="ECO:0000318"/>
    <property type="project" value="GO_Central"/>
</dbReference>
<evidence type="ECO:0000256" key="9">
    <source>
        <dbReference type="RuleBase" id="RU362112"/>
    </source>
</evidence>
<dbReference type="FunFam" id="2.60.120.200:FF:000070">
    <property type="entry name" value="Serum amyloid P-component"/>
    <property type="match status" value="1"/>
</dbReference>
<comment type="similarity">
    <text evidence="7 9">Belongs to the pentraxin family.</text>
</comment>
<organism evidence="11 12">
    <name type="scientific">Anolis carolinensis</name>
    <name type="common">Green anole</name>
    <name type="synonym">American chameleon</name>
    <dbReference type="NCBI Taxonomy" id="28377"/>
    <lineage>
        <taxon>Eukaryota</taxon>
        <taxon>Metazoa</taxon>
        <taxon>Chordata</taxon>
        <taxon>Craniata</taxon>
        <taxon>Vertebrata</taxon>
        <taxon>Euteleostomi</taxon>
        <taxon>Lepidosauria</taxon>
        <taxon>Squamata</taxon>
        <taxon>Bifurcata</taxon>
        <taxon>Unidentata</taxon>
        <taxon>Episquamata</taxon>
        <taxon>Toxicofera</taxon>
        <taxon>Iguania</taxon>
        <taxon>Dactyloidae</taxon>
        <taxon>Anolis</taxon>
    </lineage>
</organism>
<keyword evidence="6" id="KW-1015">Disulfide bond</keyword>
<reference evidence="11" key="2">
    <citation type="submission" date="2025-08" db="UniProtKB">
        <authorList>
            <consortium name="Ensembl"/>
        </authorList>
    </citation>
    <scope>IDENTIFICATION</scope>
</reference>
<dbReference type="GO" id="GO:0001849">
    <property type="term" value="F:complement component C1q complex binding"/>
    <property type="evidence" value="ECO:0000318"/>
    <property type="project" value="GO_Central"/>
</dbReference>
<feature type="domain" description="Pentraxin (PTX)" evidence="10">
    <location>
        <begin position="26"/>
        <end position="225"/>
    </location>
</feature>
<keyword evidence="12" id="KW-1185">Reference proteome</keyword>
<dbReference type="Pfam" id="PF00354">
    <property type="entry name" value="Pentaxin"/>
    <property type="match status" value="1"/>
</dbReference>
<evidence type="ECO:0000256" key="8">
    <source>
        <dbReference type="PROSITE-ProRule" id="PRU01172"/>
    </source>
</evidence>
<dbReference type="InParanoid" id="A0A803TQP9"/>
<evidence type="ECO:0000256" key="1">
    <source>
        <dbReference type="ARBA" id="ARBA00004613"/>
    </source>
</evidence>
<evidence type="ECO:0000259" key="10">
    <source>
        <dbReference type="PROSITE" id="PS51828"/>
    </source>
</evidence>
<dbReference type="GO" id="GO:0005615">
    <property type="term" value="C:extracellular space"/>
    <property type="evidence" value="ECO:0000318"/>
    <property type="project" value="GO_Central"/>
</dbReference>
<keyword evidence="2" id="KW-0964">Secreted</keyword>
<dbReference type="InterPro" id="IPR051005">
    <property type="entry name" value="Pentraxin_domain"/>
</dbReference>
<evidence type="ECO:0000256" key="5">
    <source>
        <dbReference type="ARBA" id="ARBA00022837"/>
    </source>
</evidence>
<evidence type="ECO:0000256" key="3">
    <source>
        <dbReference type="ARBA" id="ARBA00022723"/>
    </source>
</evidence>
<dbReference type="Gene3D" id="2.60.120.200">
    <property type="match status" value="1"/>
</dbReference>
<dbReference type="PROSITE" id="PS51828">
    <property type="entry name" value="PTX_2"/>
    <property type="match status" value="1"/>
</dbReference>
<dbReference type="InterPro" id="IPR001759">
    <property type="entry name" value="PTX_dom"/>
</dbReference>
<proteinExistence type="inferred from homology"/>
<accession>A0A803TQP9</accession>
<dbReference type="AlphaFoldDB" id="A0A803TQP9"/>
<name>A0A803TQP9_ANOCA</name>
<dbReference type="GeneTree" id="ENSGT01100000263515"/>
<feature type="signal peptide" evidence="9">
    <location>
        <begin position="1"/>
        <end position="21"/>
    </location>
</feature>
<dbReference type="InterPro" id="IPR013320">
    <property type="entry name" value="ConA-like_dom_sf"/>
</dbReference>
<dbReference type="GeneID" id="100556607"/>
<dbReference type="SUPFAM" id="SSF49899">
    <property type="entry name" value="Concanavalin A-like lectins/glucanases"/>
    <property type="match status" value="1"/>
</dbReference>
<dbReference type="PRINTS" id="PR00895">
    <property type="entry name" value="PENTAXIN"/>
</dbReference>
<evidence type="ECO:0000256" key="4">
    <source>
        <dbReference type="ARBA" id="ARBA00022729"/>
    </source>
</evidence>
<comment type="cofactor">
    <cofactor evidence="9">
        <name>Ca(2+)</name>
        <dbReference type="ChEBI" id="CHEBI:29108"/>
    </cofactor>
    <text evidence="9">Binds 2 calcium ions per subunit.</text>
</comment>
<evidence type="ECO:0000256" key="7">
    <source>
        <dbReference type="ARBA" id="ARBA00038102"/>
    </source>
</evidence>
<keyword evidence="3 9" id="KW-0479">Metal-binding</keyword>
<comment type="subcellular location">
    <subcellularLocation>
        <location evidence="1 9">Secreted</location>
    </subcellularLocation>
</comment>
<reference evidence="11" key="3">
    <citation type="submission" date="2025-09" db="UniProtKB">
        <authorList>
            <consortium name="Ensembl"/>
        </authorList>
    </citation>
    <scope>IDENTIFICATION</scope>
</reference>
<evidence type="ECO:0000313" key="12">
    <source>
        <dbReference type="Proteomes" id="UP000001646"/>
    </source>
</evidence>
<dbReference type="Proteomes" id="UP000001646">
    <property type="component" value="Unplaced"/>
</dbReference>